<evidence type="ECO:0000256" key="2">
    <source>
        <dbReference type="ARBA" id="ARBA00022692"/>
    </source>
</evidence>
<sequence length="461" mass="49163">MLMTLLTEPPASDLSETAWRTAGLAFWMASWWVSEALPIPATSLLPLLLSPLVGIADMNTVSTSYAHPLIFLFLGGFLISIAMEKWNLHKRIALKTMLLAGSKPSIQIFGMMVVTAFLSMWMSNTATAVMMLPIALSVVMIVKSRDQENGTFAKAMLLGIAYSASIGGIATLIGTPPNALMAAYLSDSYGIEIGFGKWMILGLPLASVLLVIAWFWLTKISYKVDQTGAICSKKIFKQQLVDLGIMSPAEKKILTVFIFAAISWVFRPLITQTTGVALSDTGIAIAAAVLLFTLPVKIGSNERILDWESAIKVPWGVLILFGGGLALAAHIKSSGLAEFIAEQIQGMAAVELIVGVLIVTAVITFLTEITSNTATAAGFLPLLGPVAESLTGTPLIWVVPAALAASCAFMMPVATPPNAIIFGSGELEVRDMMKTGLVLNIIAIILITIATVTLLPLMFNF</sequence>
<name>A0ABS8W6G2_9GAMM</name>
<feature type="transmembrane region" description="Helical" evidence="5">
    <location>
        <begin position="65"/>
        <end position="83"/>
    </location>
</feature>
<feature type="transmembrane region" description="Helical" evidence="5">
    <location>
        <begin position="437"/>
        <end position="459"/>
    </location>
</feature>
<feature type="transmembrane region" description="Helical" evidence="5">
    <location>
        <begin position="276"/>
        <end position="298"/>
    </location>
</feature>
<gene>
    <name evidence="6" type="ORF">K6Y31_00655</name>
</gene>
<feature type="transmembrane region" description="Helical" evidence="5">
    <location>
        <begin position="127"/>
        <end position="143"/>
    </location>
</feature>
<proteinExistence type="predicted"/>
<comment type="subcellular location">
    <subcellularLocation>
        <location evidence="1">Membrane</location>
        <topology evidence="1">Multi-pass membrane protein</topology>
    </subcellularLocation>
</comment>
<evidence type="ECO:0000256" key="3">
    <source>
        <dbReference type="ARBA" id="ARBA00022989"/>
    </source>
</evidence>
<feature type="transmembrane region" description="Helical" evidence="5">
    <location>
        <begin position="343"/>
        <end position="366"/>
    </location>
</feature>
<dbReference type="EMBL" id="JAIMJA010000001">
    <property type="protein sequence ID" value="MCE2593331.1"/>
    <property type="molecule type" value="Genomic_DNA"/>
</dbReference>
<keyword evidence="2 5" id="KW-0812">Transmembrane</keyword>
<feature type="transmembrane region" description="Helical" evidence="5">
    <location>
        <begin position="195"/>
        <end position="217"/>
    </location>
</feature>
<feature type="transmembrane region" description="Helical" evidence="5">
    <location>
        <begin position="403"/>
        <end position="425"/>
    </location>
</feature>
<keyword evidence="7" id="KW-1185">Reference proteome</keyword>
<dbReference type="CDD" id="cd01115">
    <property type="entry name" value="SLC13_permease"/>
    <property type="match status" value="1"/>
</dbReference>
<keyword evidence="3 5" id="KW-1133">Transmembrane helix</keyword>
<comment type="caution">
    <text evidence="6">The sequence shown here is derived from an EMBL/GenBank/DDBJ whole genome shotgun (WGS) entry which is preliminary data.</text>
</comment>
<evidence type="ECO:0000256" key="4">
    <source>
        <dbReference type="ARBA" id="ARBA00023136"/>
    </source>
</evidence>
<dbReference type="NCBIfam" id="TIGR00785">
    <property type="entry name" value="dass"/>
    <property type="match status" value="1"/>
</dbReference>
<feature type="transmembrane region" description="Helical" evidence="5">
    <location>
        <begin position="378"/>
        <end position="397"/>
    </location>
</feature>
<dbReference type="Proteomes" id="UP001201273">
    <property type="component" value="Unassembled WGS sequence"/>
</dbReference>
<dbReference type="PANTHER" id="PTHR10283:SF82">
    <property type="entry name" value="SOLUTE CARRIER FAMILY 13 MEMBER 2"/>
    <property type="match status" value="1"/>
</dbReference>
<feature type="transmembrane region" description="Helical" evidence="5">
    <location>
        <begin position="310"/>
        <end position="331"/>
    </location>
</feature>
<feature type="transmembrane region" description="Helical" evidence="5">
    <location>
        <begin position="253"/>
        <end position="270"/>
    </location>
</feature>
<evidence type="ECO:0000313" key="6">
    <source>
        <dbReference type="EMBL" id="MCE2593331.1"/>
    </source>
</evidence>
<evidence type="ECO:0000256" key="5">
    <source>
        <dbReference type="SAM" id="Phobius"/>
    </source>
</evidence>
<organism evidence="6 7">
    <name type="scientific">Motilimonas cestriensis</name>
    <dbReference type="NCBI Taxonomy" id="2742685"/>
    <lineage>
        <taxon>Bacteria</taxon>
        <taxon>Pseudomonadati</taxon>
        <taxon>Pseudomonadota</taxon>
        <taxon>Gammaproteobacteria</taxon>
        <taxon>Alteromonadales</taxon>
        <taxon>Alteromonadales genera incertae sedis</taxon>
        <taxon>Motilimonas</taxon>
    </lineage>
</organism>
<evidence type="ECO:0000313" key="7">
    <source>
        <dbReference type="Proteomes" id="UP001201273"/>
    </source>
</evidence>
<accession>A0ABS8W6G2</accession>
<keyword evidence="4 5" id="KW-0472">Membrane</keyword>
<feature type="transmembrane region" description="Helical" evidence="5">
    <location>
        <begin position="21"/>
        <end position="45"/>
    </location>
</feature>
<protein>
    <submittedName>
        <fullName evidence="6">DASS family sodium-coupled anion symporter</fullName>
    </submittedName>
</protein>
<dbReference type="InterPro" id="IPR001898">
    <property type="entry name" value="SLC13A/DASS"/>
</dbReference>
<dbReference type="Pfam" id="PF00939">
    <property type="entry name" value="Na_sulph_symp"/>
    <property type="match status" value="1"/>
</dbReference>
<reference evidence="6 7" key="1">
    <citation type="journal article" date="2022" name="Environ. Microbiol. Rep.">
        <title>Eco-phylogenetic analyses reveal divergent evolution of vitamin B12 metabolism in the marine bacterial family 'Psychromonadaceae'.</title>
        <authorList>
            <person name="Jin X."/>
            <person name="Yang Y."/>
            <person name="Cao H."/>
            <person name="Gao B."/>
            <person name="Zhao Z."/>
        </authorList>
    </citation>
    <scope>NUCLEOTIDE SEQUENCE [LARGE SCALE GENOMIC DNA]</scope>
    <source>
        <strain evidence="6 7">MKS20</strain>
    </source>
</reference>
<evidence type="ECO:0000256" key="1">
    <source>
        <dbReference type="ARBA" id="ARBA00004141"/>
    </source>
</evidence>
<dbReference type="PANTHER" id="PTHR10283">
    <property type="entry name" value="SOLUTE CARRIER FAMILY 13 MEMBER"/>
    <property type="match status" value="1"/>
</dbReference>
<feature type="transmembrane region" description="Helical" evidence="5">
    <location>
        <begin position="155"/>
        <end position="175"/>
    </location>
</feature>